<keyword evidence="3 6" id="KW-0812">Transmembrane</keyword>
<sequence length="320" mass="34121">MLEKNEKHGLLFYMKELTLVIVLFVLLLLFYCFAPKFMTIENIKNILVQNAYIIVSSIGMAFVIIGGGIDLSVGYQISLVGVITTISIQWFHLPVWCSVLIGLMIGTLLGAINGFLSVKLQVHPMVITLATMAIYQGISYIITNSNSIYGLPDSFKFIGQGKILGIPVSIIITVIVLIGATFFLSKTYPGRYIYALGGNGEAARLSGVNTSAMRVISFAICGFFVAVASILLVSRSGSMNSSVGAGTEFTCITAAVLGGVSMAGGEGKVWKVCVGAIILGVLSNGMQFVGLGVYPQYVAKGIILMAAISFDTYQKTAKSK</sequence>
<keyword evidence="2" id="KW-1003">Cell membrane</keyword>
<feature type="transmembrane region" description="Helical" evidence="6">
    <location>
        <begin position="163"/>
        <end position="184"/>
    </location>
</feature>
<dbReference type="RefSeq" id="WP_262654113.1">
    <property type="nucleotide sequence ID" value="NZ_JAOQKE010000003.1"/>
</dbReference>
<evidence type="ECO:0000313" key="8">
    <source>
        <dbReference type="Proteomes" id="UP001652338"/>
    </source>
</evidence>
<dbReference type="Pfam" id="PF02653">
    <property type="entry name" value="BPD_transp_2"/>
    <property type="match status" value="1"/>
</dbReference>
<feature type="transmembrane region" description="Helical" evidence="6">
    <location>
        <begin position="269"/>
        <end position="294"/>
    </location>
</feature>
<accession>A0ABT2SK52</accession>
<feature type="transmembrane region" description="Helical" evidence="6">
    <location>
        <begin position="245"/>
        <end position="263"/>
    </location>
</feature>
<evidence type="ECO:0000256" key="6">
    <source>
        <dbReference type="SAM" id="Phobius"/>
    </source>
</evidence>
<dbReference type="EMBL" id="JAOQKE010000003">
    <property type="protein sequence ID" value="MCU6724655.1"/>
    <property type="molecule type" value="Genomic_DNA"/>
</dbReference>
<evidence type="ECO:0000256" key="5">
    <source>
        <dbReference type="ARBA" id="ARBA00023136"/>
    </source>
</evidence>
<evidence type="ECO:0000256" key="4">
    <source>
        <dbReference type="ARBA" id="ARBA00022989"/>
    </source>
</evidence>
<keyword evidence="5 6" id="KW-0472">Membrane</keyword>
<reference evidence="7 8" key="1">
    <citation type="journal article" date="2021" name="ISME Commun">
        <title>Automated analysis of genomic sequences facilitates high-throughput and comprehensive description of bacteria.</title>
        <authorList>
            <person name="Hitch T.C.A."/>
        </authorList>
    </citation>
    <scope>NUCLEOTIDE SEQUENCE [LARGE SCALE GENOMIC DNA]</scope>
    <source>
        <strain evidence="7 8">Sanger_29</strain>
    </source>
</reference>
<feature type="transmembrane region" description="Helical" evidence="6">
    <location>
        <begin position="122"/>
        <end position="142"/>
    </location>
</feature>
<keyword evidence="4 6" id="KW-1133">Transmembrane helix</keyword>
<dbReference type="InterPro" id="IPR001851">
    <property type="entry name" value="ABC_transp_permease"/>
</dbReference>
<name>A0ABT2SK52_9FIRM</name>
<dbReference type="Proteomes" id="UP001652338">
    <property type="component" value="Unassembled WGS sequence"/>
</dbReference>
<comment type="subcellular location">
    <subcellularLocation>
        <location evidence="1">Cell membrane</location>
        <topology evidence="1">Multi-pass membrane protein</topology>
    </subcellularLocation>
</comment>
<proteinExistence type="predicted"/>
<organism evidence="7 8">
    <name type="scientific">Muricoprocola aceti</name>
    <dbReference type="NCBI Taxonomy" id="2981772"/>
    <lineage>
        <taxon>Bacteria</taxon>
        <taxon>Bacillati</taxon>
        <taxon>Bacillota</taxon>
        <taxon>Clostridia</taxon>
        <taxon>Lachnospirales</taxon>
        <taxon>Lachnospiraceae</taxon>
        <taxon>Muricoprocola</taxon>
    </lineage>
</organism>
<comment type="caution">
    <text evidence="7">The sequence shown here is derived from an EMBL/GenBank/DDBJ whole genome shotgun (WGS) entry which is preliminary data.</text>
</comment>
<evidence type="ECO:0000313" key="7">
    <source>
        <dbReference type="EMBL" id="MCU6724655.1"/>
    </source>
</evidence>
<dbReference type="CDD" id="cd06579">
    <property type="entry name" value="TM_PBP1_transp_AraH_like"/>
    <property type="match status" value="1"/>
</dbReference>
<dbReference type="PANTHER" id="PTHR32196">
    <property type="entry name" value="ABC TRANSPORTER PERMEASE PROTEIN YPHD-RELATED-RELATED"/>
    <property type="match status" value="1"/>
</dbReference>
<feature type="transmembrane region" description="Helical" evidence="6">
    <location>
        <begin position="46"/>
        <end position="67"/>
    </location>
</feature>
<evidence type="ECO:0000256" key="2">
    <source>
        <dbReference type="ARBA" id="ARBA00022475"/>
    </source>
</evidence>
<evidence type="ECO:0000256" key="3">
    <source>
        <dbReference type="ARBA" id="ARBA00022692"/>
    </source>
</evidence>
<keyword evidence="8" id="KW-1185">Reference proteome</keyword>
<gene>
    <name evidence="7" type="ORF">OCV47_04650</name>
</gene>
<protein>
    <submittedName>
        <fullName evidence="7">ABC transporter permease</fullName>
    </submittedName>
</protein>
<feature type="transmembrane region" description="Helical" evidence="6">
    <location>
        <begin position="12"/>
        <end position="34"/>
    </location>
</feature>
<evidence type="ECO:0000256" key="1">
    <source>
        <dbReference type="ARBA" id="ARBA00004651"/>
    </source>
</evidence>
<feature type="transmembrane region" description="Helical" evidence="6">
    <location>
        <begin position="215"/>
        <end position="233"/>
    </location>
</feature>
<feature type="transmembrane region" description="Helical" evidence="6">
    <location>
        <begin position="98"/>
        <end position="116"/>
    </location>
</feature>